<evidence type="ECO:0000256" key="2">
    <source>
        <dbReference type="ARBA" id="ARBA00022448"/>
    </source>
</evidence>
<feature type="transmembrane region" description="Helical" evidence="6">
    <location>
        <begin position="216"/>
        <end position="236"/>
    </location>
</feature>
<keyword evidence="3 6" id="KW-0812">Transmembrane</keyword>
<feature type="domain" description="ABC-2 type transporter transmembrane" evidence="7">
    <location>
        <begin position="58"/>
        <end position="263"/>
    </location>
</feature>
<dbReference type="PANTHER" id="PTHR19241">
    <property type="entry name" value="ATP-BINDING CASSETTE TRANSPORTER"/>
    <property type="match status" value="1"/>
</dbReference>
<evidence type="ECO:0000313" key="8">
    <source>
        <dbReference type="EMBL" id="KAK1920657.1"/>
    </source>
</evidence>
<evidence type="ECO:0000313" key="10">
    <source>
        <dbReference type="Proteomes" id="UP001182556"/>
    </source>
</evidence>
<dbReference type="GO" id="GO:0140359">
    <property type="term" value="F:ABC-type transporter activity"/>
    <property type="evidence" value="ECO:0007669"/>
    <property type="project" value="InterPro"/>
</dbReference>
<feature type="transmembrane region" description="Helical" evidence="6">
    <location>
        <begin position="248"/>
        <end position="265"/>
    </location>
</feature>
<evidence type="ECO:0000313" key="9">
    <source>
        <dbReference type="EMBL" id="KAK1920720.1"/>
    </source>
</evidence>
<evidence type="ECO:0000256" key="6">
    <source>
        <dbReference type="SAM" id="Phobius"/>
    </source>
</evidence>
<dbReference type="EMBL" id="JAODAN010000014">
    <property type="protein sequence ID" value="KAK1920657.1"/>
    <property type="molecule type" value="Genomic_DNA"/>
</dbReference>
<evidence type="ECO:0000256" key="5">
    <source>
        <dbReference type="ARBA" id="ARBA00023136"/>
    </source>
</evidence>
<evidence type="ECO:0000259" key="7">
    <source>
        <dbReference type="Pfam" id="PF01061"/>
    </source>
</evidence>
<keyword evidence="5 6" id="KW-0472">Membrane</keyword>
<feature type="transmembrane region" description="Helical" evidence="6">
    <location>
        <begin position="145"/>
        <end position="170"/>
    </location>
</feature>
<reference evidence="8" key="1">
    <citation type="submission" date="2023-02" db="EMBL/GenBank/DDBJ databases">
        <title>Identification and recombinant expression of a fungal hydrolase from Papiliotrema laurentii that hydrolyzes apple cutin and clears colloidal polyester polyurethane.</title>
        <authorList>
            <consortium name="DOE Joint Genome Institute"/>
            <person name="Roman V.A."/>
            <person name="Bojanowski C."/>
            <person name="Crable B.R."/>
            <person name="Wagner D.N."/>
            <person name="Hung C.S."/>
            <person name="Nadeau L.J."/>
            <person name="Schratz L."/>
            <person name="Haridas S."/>
            <person name="Pangilinan J."/>
            <person name="Lipzen A."/>
            <person name="Na H."/>
            <person name="Yan M."/>
            <person name="Ng V."/>
            <person name="Grigoriev I.V."/>
            <person name="Spatafora J.W."/>
            <person name="Barlow D."/>
            <person name="Biffinger J."/>
            <person name="Kelley-Loughnane N."/>
            <person name="Varaljay V.A."/>
            <person name="Crookes-Goodson W.J."/>
        </authorList>
    </citation>
    <scope>NUCLEOTIDE SEQUENCE</scope>
    <source>
        <strain evidence="8">5307AH</strain>
    </source>
</reference>
<comment type="caution">
    <text evidence="8">The sequence shown here is derived from an EMBL/GenBank/DDBJ whole genome shotgun (WGS) entry which is preliminary data.</text>
</comment>
<evidence type="ECO:0000256" key="4">
    <source>
        <dbReference type="ARBA" id="ARBA00022989"/>
    </source>
</evidence>
<dbReference type="GO" id="GO:0016020">
    <property type="term" value="C:membrane"/>
    <property type="evidence" value="ECO:0007669"/>
    <property type="project" value="UniProtKB-SubCell"/>
</dbReference>
<organism evidence="8 10">
    <name type="scientific">Papiliotrema laurentii</name>
    <name type="common">Cryptococcus laurentii</name>
    <dbReference type="NCBI Taxonomy" id="5418"/>
    <lineage>
        <taxon>Eukaryota</taxon>
        <taxon>Fungi</taxon>
        <taxon>Dikarya</taxon>
        <taxon>Basidiomycota</taxon>
        <taxon>Agaricomycotina</taxon>
        <taxon>Tremellomycetes</taxon>
        <taxon>Tremellales</taxon>
        <taxon>Rhynchogastremaceae</taxon>
        <taxon>Papiliotrema</taxon>
    </lineage>
</organism>
<dbReference type="EMBL" id="JAODAN010000013">
    <property type="protein sequence ID" value="KAK1920720.1"/>
    <property type="molecule type" value="Genomic_DNA"/>
</dbReference>
<feature type="transmembrane region" description="Helical" evidence="6">
    <location>
        <begin position="106"/>
        <end position="124"/>
    </location>
</feature>
<evidence type="ECO:0000256" key="1">
    <source>
        <dbReference type="ARBA" id="ARBA00004141"/>
    </source>
</evidence>
<gene>
    <name evidence="9" type="ORF">DB88DRAFT_520187</name>
    <name evidence="8" type="ORF">DB88DRAFT_520310</name>
</gene>
<accession>A0AAD9CR80</accession>
<dbReference type="Proteomes" id="UP001182556">
    <property type="component" value="Unassembled WGS sequence"/>
</dbReference>
<feature type="transmembrane region" description="Helical" evidence="6">
    <location>
        <begin position="75"/>
        <end position="94"/>
    </location>
</feature>
<name>A0AAD9CR80_PAPLA</name>
<protein>
    <submittedName>
        <fullName evidence="8">ABC-2 type transporter-domain-containing protein</fullName>
    </submittedName>
</protein>
<sequence>MIDLVSGSHSQDRDWAQAWLDSPQPAEWTKTLEMLNREAGDIPSHFEEDEYATRFWDQVKLVCWRASVQRDTEYVINKILLHITVALLIGFSYWNIGNTYADLQDRMFALFNFIFVAPGVMVQTQPKFVANRDIFEKREKKAKVYSWKVFCIGEIVAELPWLVLCAVLFWCCWYPTAGLDLTPGAAGPVVLTMFFCEMLYTGMAQFSAAYAPNPPAAALFIPVLIATLVTFSGVLVPYSQLNVFWRYWMYYVDPFNYLLGALMTFTRWDSDVVCKVDEYGGFDPPDGFPCAKLTSERYQQL</sequence>
<comment type="subcellular location">
    <subcellularLocation>
        <location evidence="1">Membrane</location>
        <topology evidence="1">Multi-pass membrane protein</topology>
    </subcellularLocation>
</comment>
<evidence type="ECO:0000256" key="3">
    <source>
        <dbReference type="ARBA" id="ARBA00022692"/>
    </source>
</evidence>
<keyword evidence="4 6" id="KW-1133">Transmembrane helix</keyword>
<dbReference type="Pfam" id="PF01061">
    <property type="entry name" value="ABC2_membrane"/>
    <property type="match status" value="1"/>
</dbReference>
<dbReference type="AlphaFoldDB" id="A0AAD9CR80"/>
<proteinExistence type="predicted"/>
<dbReference type="InterPro" id="IPR013525">
    <property type="entry name" value="ABC2_TM"/>
</dbReference>
<keyword evidence="2" id="KW-0813">Transport</keyword>
<keyword evidence="10" id="KW-1185">Reference proteome</keyword>
<feature type="transmembrane region" description="Helical" evidence="6">
    <location>
        <begin position="185"/>
        <end position="204"/>
    </location>
</feature>